<name>A0ABP5YJF0_9ACTN</name>
<feature type="region of interest" description="Disordered" evidence="1">
    <location>
        <begin position="1"/>
        <end position="68"/>
    </location>
</feature>
<reference evidence="3" key="1">
    <citation type="journal article" date="2019" name="Int. J. Syst. Evol. Microbiol.">
        <title>The Global Catalogue of Microorganisms (GCM) 10K type strain sequencing project: providing services to taxonomists for standard genome sequencing and annotation.</title>
        <authorList>
            <consortium name="The Broad Institute Genomics Platform"/>
            <consortium name="The Broad Institute Genome Sequencing Center for Infectious Disease"/>
            <person name="Wu L."/>
            <person name="Ma J."/>
        </authorList>
    </citation>
    <scope>NUCLEOTIDE SEQUENCE [LARGE SCALE GENOMIC DNA]</scope>
    <source>
        <strain evidence="3">JCM 6307</strain>
    </source>
</reference>
<evidence type="ECO:0000313" key="2">
    <source>
        <dbReference type="EMBL" id="GAA2482361.1"/>
    </source>
</evidence>
<dbReference type="Proteomes" id="UP001501358">
    <property type="component" value="Unassembled WGS sequence"/>
</dbReference>
<comment type="caution">
    <text evidence="2">The sequence shown here is derived from an EMBL/GenBank/DDBJ whole genome shotgun (WGS) entry which is preliminary data.</text>
</comment>
<accession>A0ABP5YJF0</accession>
<proteinExistence type="predicted"/>
<evidence type="ECO:0000256" key="1">
    <source>
        <dbReference type="SAM" id="MobiDB-lite"/>
    </source>
</evidence>
<organism evidence="2 3">
    <name type="scientific">Streptomyces thermolineatus</name>
    <dbReference type="NCBI Taxonomy" id="44033"/>
    <lineage>
        <taxon>Bacteria</taxon>
        <taxon>Bacillati</taxon>
        <taxon>Actinomycetota</taxon>
        <taxon>Actinomycetes</taxon>
        <taxon>Kitasatosporales</taxon>
        <taxon>Streptomycetaceae</taxon>
        <taxon>Streptomyces</taxon>
    </lineage>
</organism>
<sequence length="68" mass="6998">MVPSTGETTMDADRVSTADSEVPEEEQRETAAKPADDSGTDWAGPTDGTDWVGPTDTTDWAGPGGAEA</sequence>
<gene>
    <name evidence="2" type="ORF">GCM10010406_18290</name>
</gene>
<keyword evidence="3" id="KW-1185">Reference proteome</keyword>
<dbReference type="EMBL" id="BAAATA010000008">
    <property type="protein sequence ID" value="GAA2482361.1"/>
    <property type="molecule type" value="Genomic_DNA"/>
</dbReference>
<protein>
    <submittedName>
        <fullName evidence="2">Uncharacterized protein</fullName>
    </submittedName>
</protein>
<evidence type="ECO:0000313" key="3">
    <source>
        <dbReference type="Proteomes" id="UP001501358"/>
    </source>
</evidence>